<feature type="compositionally biased region" description="Low complexity" evidence="1">
    <location>
        <begin position="36"/>
        <end position="47"/>
    </location>
</feature>
<evidence type="ECO:0000256" key="2">
    <source>
        <dbReference type="SAM" id="SignalP"/>
    </source>
</evidence>
<dbReference type="Proteomes" id="UP000321617">
    <property type="component" value="Unassembled WGS sequence"/>
</dbReference>
<keyword evidence="4" id="KW-1185">Reference proteome</keyword>
<dbReference type="AlphaFoldDB" id="A0A562V444"/>
<feature type="region of interest" description="Disordered" evidence="1">
    <location>
        <begin position="19"/>
        <end position="62"/>
    </location>
</feature>
<feature type="chain" id="PRO_5021820656" evidence="2">
    <location>
        <begin position="24"/>
        <end position="146"/>
    </location>
</feature>
<name>A0A562V444_9ACTN</name>
<organism evidence="3 4">
    <name type="scientific">Stackebrandtia albiflava</name>
    <dbReference type="NCBI Taxonomy" id="406432"/>
    <lineage>
        <taxon>Bacteria</taxon>
        <taxon>Bacillati</taxon>
        <taxon>Actinomycetota</taxon>
        <taxon>Actinomycetes</taxon>
        <taxon>Glycomycetales</taxon>
        <taxon>Glycomycetaceae</taxon>
        <taxon>Stackebrandtia</taxon>
    </lineage>
</organism>
<comment type="caution">
    <text evidence="3">The sequence shown here is derived from an EMBL/GenBank/DDBJ whole genome shotgun (WGS) entry which is preliminary data.</text>
</comment>
<dbReference type="PROSITE" id="PS51257">
    <property type="entry name" value="PROKAR_LIPOPROTEIN"/>
    <property type="match status" value="1"/>
</dbReference>
<keyword evidence="2" id="KW-0732">Signal</keyword>
<gene>
    <name evidence="3" type="ORF">LX16_3431</name>
</gene>
<evidence type="ECO:0000313" key="3">
    <source>
        <dbReference type="EMBL" id="TWJ12669.1"/>
    </source>
</evidence>
<evidence type="ECO:0000256" key="1">
    <source>
        <dbReference type="SAM" id="MobiDB-lite"/>
    </source>
</evidence>
<sequence length="146" mass="14523">MSRKALVLIVLTATLAGCGGSQTGELTEPVDGEPGGPAETGAPAETGSPSEAGLPEAADGSDLTACEDGNCEVVVTESDEIPVDPAFGVDLFTVESIEQDTVTVQATGAGTYLRVTISPSGAGSLNGILVKVVAVDGDRAVLNFST</sequence>
<protein>
    <submittedName>
        <fullName evidence="3">Uncharacterized protein</fullName>
    </submittedName>
</protein>
<dbReference type="EMBL" id="VLLL01000006">
    <property type="protein sequence ID" value="TWJ12669.1"/>
    <property type="molecule type" value="Genomic_DNA"/>
</dbReference>
<dbReference type="RefSeq" id="WP_211354544.1">
    <property type="nucleotide sequence ID" value="NZ_BAABIJ010000002.1"/>
</dbReference>
<proteinExistence type="predicted"/>
<reference evidence="3 4" key="1">
    <citation type="journal article" date="2013" name="Stand. Genomic Sci.">
        <title>Genomic Encyclopedia of Type Strains, Phase I: The one thousand microbial genomes (KMG-I) project.</title>
        <authorList>
            <person name="Kyrpides N.C."/>
            <person name="Woyke T."/>
            <person name="Eisen J.A."/>
            <person name="Garrity G."/>
            <person name="Lilburn T.G."/>
            <person name="Beck B.J."/>
            <person name="Whitman W.B."/>
            <person name="Hugenholtz P."/>
            <person name="Klenk H.P."/>
        </authorList>
    </citation>
    <scope>NUCLEOTIDE SEQUENCE [LARGE SCALE GENOMIC DNA]</scope>
    <source>
        <strain evidence="3 4">DSM 45044</strain>
    </source>
</reference>
<feature type="signal peptide" evidence="2">
    <location>
        <begin position="1"/>
        <end position="23"/>
    </location>
</feature>
<accession>A0A562V444</accession>
<evidence type="ECO:0000313" key="4">
    <source>
        <dbReference type="Proteomes" id="UP000321617"/>
    </source>
</evidence>